<dbReference type="PROSITE" id="PS51186">
    <property type="entry name" value="GNAT"/>
    <property type="match status" value="1"/>
</dbReference>
<reference evidence="3" key="1">
    <citation type="journal article" date="2019" name="Int. J. Syst. Evol. Microbiol.">
        <title>The Global Catalogue of Microorganisms (GCM) 10K type strain sequencing project: providing services to taxonomists for standard genome sequencing and annotation.</title>
        <authorList>
            <consortium name="The Broad Institute Genomics Platform"/>
            <consortium name="The Broad Institute Genome Sequencing Center for Infectious Disease"/>
            <person name="Wu L."/>
            <person name="Ma J."/>
        </authorList>
    </citation>
    <scope>NUCLEOTIDE SEQUENCE [LARGE SCALE GENOMIC DNA]</scope>
    <source>
        <strain evidence="3">CCUG 62952</strain>
    </source>
</reference>
<dbReference type="RefSeq" id="WP_386409430.1">
    <property type="nucleotide sequence ID" value="NZ_JBHTJH010000017.1"/>
</dbReference>
<dbReference type="Gene3D" id="3.40.630.30">
    <property type="match status" value="1"/>
</dbReference>
<keyword evidence="3" id="KW-1185">Reference proteome</keyword>
<evidence type="ECO:0000259" key="1">
    <source>
        <dbReference type="PROSITE" id="PS51186"/>
    </source>
</evidence>
<comment type="caution">
    <text evidence="2">The sequence shown here is derived from an EMBL/GenBank/DDBJ whole genome shotgun (WGS) entry which is preliminary data.</text>
</comment>
<dbReference type="Proteomes" id="UP001596978">
    <property type="component" value="Unassembled WGS sequence"/>
</dbReference>
<dbReference type="CDD" id="cd04301">
    <property type="entry name" value="NAT_SF"/>
    <property type="match status" value="1"/>
</dbReference>
<dbReference type="InterPro" id="IPR016181">
    <property type="entry name" value="Acyl_CoA_acyltransferase"/>
</dbReference>
<dbReference type="SUPFAM" id="SSF55729">
    <property type="entry name" value="Acyl-CoA N-acyltransferases (Nat)"/>
    <property type="match status" value="1"/>
</dbReference>
<proteinExistence type="predicted"/>
<dbReference type="Pfam" id="PF00583">
    <property type="entry name" value="Acetyltransf_1"/>
    <property type="match status" value="1"/>
</dbReference>
<dbReference type="InterPro" id="IPR050276">
    <property type="entry name" value="MshD_Acetyltransferase"/>
</dbReference>
<organism evidence="2 3">
    <name type="scientific">Sungkyunkwania multivorans</name>
    <dbReference type="NCBI Taxonomy" id="1173618"/>
    <lineage>
        <taxon>Bacteria</taxon>
        <taxon>Pseudomonadati</taxon>
        <taxon>Bacteroidota</taxon>
        <taxon>Flavobacteriia</taxon>
        <taxon>Flavobacteriales</taxon>
        <taxon>Flavobacteriaceae</taxon>
        <taxon>Sungkyunkwania</taxon>
    </lineage>
</organism>
<sequence length="171" mass="19790">MDIQYSKCTLKDADKLAALAKQTFVDAFEKDNDPEDFWSYTNTAFSTETIERQLKEPKSHFYFVHHGSALIGYFKLNEPAAQSDLKEPGTIELERIYISKDFQGKGLGAKVLRKAIAIAQKFNPEYLWLGVWEHNGSAIRFYEKHGFVKFGEHPYWLGSDKQTDWLMRLPC</sequence>
<feature type="domain" description="N-acetyltransferase" evidence="1">
    <location>
        <begin position="22"/>
        <end position="171"/>
    </location>
</feature>
<evidence type="ECO:0000313" key="2">
    <source>
        <dbReference type="EMBL" id="MFD0863412.1"/>
    </source>
</evidence>
<protein>
    <submittedName>
        <fullName evidence="2">GNAT family N-acetyltransferase</fullName>
    </submittedName>
</protein>
<dbReference type="InterPro" id="IPR000182">
    <property type="entry name" value="GNAT_dom"/>
</dbReference>
<gene>
    <name evidence="2" type="ORF">ACFQ1M_14450</name>
</gene>
<dbReference type="PANTHER" id="PTHR43617:SF33">
    <property type="entry name" value="SPORE COAT POLYSACCHARIDE BIOSYNTHESIS PROTEIN SPSD"/>
    <property type="match status" value="1"/>
</dbReference>
<name>A0ABW3D1T4_9FLAO</name>
<dbReference type="EMBL" id="JBHTJH010000017">
    <property type="protein sequence ID" value="MFD0863412.1"/>
    <property type="molecule type" value="Genomic_DNA"/>
</dbReference>
<accession>A0ABW3D1T4</accession>
<evidence type="ECO:0000313" key="3">
    <source>
        <dbReference type="Proteomes" id="UP001596978"/>
    </source>
</evidence>
<dbReference type="PANTHER" id="PTHR43617">
    <property type="entry name" value="L-AMINO ACID N-ACETYLTRANSFERASE"/>
    <property type="match status" value="1"/>
</dbReference>